<keyword evidence="8" id="KW-0067">ATP-binding</keyword>
<dbReference type="FunFam" id="1.10.287.130:FF:000038">
    <property type="entry name" value="Sensory transduction histidine kinase"/>
    <property type="match status" value="1"/>
</dbReference>
<dbReference type="RefSeq" id="WP_172961757.1">
    <property type="nucleotide sequence ID" value="NZ_AP017378.1"/>
</dbReference>
<dbReference type="SUPFAM" id="SSF52172">
    <property type="entry name" value="CheY-like"/>
    <property type="match status" value="1"/>
</dbReference>
<comment type="subcellular location">
    <subcellularLocation>
        <location evidence="2">Membrane</location>
    </subcellularLocation>
</comment>
<keyword evidence="10" id="KW-0472">Membrane</keyword>
<proteinExistence type="predicted"/>
<dbReference type="Pfam" id="PF00989">
    <property type="entry name" value="PAS"/>
    <property type="match status" value="1"/>
</dbReference>
<evidence type="ECO:0000256" key="6">
    <source>
        <dbReference type="ARBA" id="ARBA00022741"/>
    </source>
</evidence>
<dbReference type="SUPFAM" id="SSF55874">
    <property type="entry name" value="ATPase domain of HSP90 chaperone/DNA topoisomerase II/histidine kinase"/>
    <property type="match status" value="1"/>
</dbReference>
<keyword evidence="18" id="KW-1185">Reference proteome</keyword>
<dbReference type="SUPFAM" id="SSF55785">
    <property type="entry name" value="PYP-like sensor domain (PAS domain)"/>
    <property type="match status" value="3"/>
</dbReference>
<evidence type="ECO:0000259" key="15">
    <source>
        <dbReference type="PROSITE" id="PS50110"/>
    </source>
</evidence>
<dbReference type="InterPro" id="IPR003594">
    <property type="entry name" value="HATPase_dom"/>
</dbReference>
<dbReference type="KEGG" id="dfl:DFE_2689"/>
<dbReference type="Gene3D" id="3.40.50.2300">
    <property type="match status" value="1"/>
</dbReference>
<reference evidence="17 18" key="1">
    <citation type="journal article" date="2018" name="Sci. Adv.">
        <title>Multi-heme cytochromes provide a pathway for survival in energy-limited environments.</title>
        <authorList>
            <person name="Deng X."/>
            <person name="Dohmae N."/>
            <person name="Nealson K.H."/>
            <person name="Hashimoto K."/>
            <person name="Okamoto A."/>
        </authorList>
    </citation>
    <scope>NUCLEOTIDE SEQUENCE [LARGE SCALE GENOMIC DNA]</scope>
    <source>
        <strain evidence="17 18">IS5</strain>
    </source>
</reference>
<sequence>MAIDSKDNDVSALLAKIEDLQERLEDAEAQAAVASASGMSPDEAARKFRFIADSSRDFMTLINADYEYEAANAAYLEAAGFSVEQLVGRSVAEVWGGAAIFEETIKPCLDKAFAGEHTGYETWFDFHARGRGYFSVTYSPYVSDSGEITHVAVISHDMTQWKLTKDALQLQERRFKSIVDTIPDLIYRLDNEGRVTFVNKAIVNYGYTPEEVVGRHILELVHPEDRKQAMHRVDERRTGDRRTSSLELRLMTKAGTLVDMELRTDRLQPEPILLFDAEGVYEGVTPVPEAFAGTQGMARDVTEARRAEQLHRERETLYRVMFENTGTGMASIGSDGTIIKINSKFKEICGWTNETVAGTNFLQYVAPEHRTFAGTNHQRRQMGEDVPSEYELDLLSKDGQVIHAFVQVGLLPESGQTIVSVVDITQRVRTEEELRRARDVAEQANRIKNEFLANMSHEVRTPLNGILGMAELVMLGELDEDQLESIEMIRESGRNLLAILNDLLDISKIEAGRLETEKREFSLSDVLRQVQTHFGTQAARQGLEFDIQRDPDAPDALLGDDVRIRQVLFNLVGNSLKFTDEGSIIVRVDRLDTSASDGALRLLFCVEDTGIGISDEFQHVVFEPFTQADGSFTRKYQGTGLGLGIVKRLVTLMEGSVTVDSAEGQGTSVYFSLPVTPAREEPMVPQGQLMINDLPRLRVLVAEDNTVNRIYAERVLAEMGHTVSSVSNGREAVQALSQERFDLVFMDISMPEMDGLEATQLIRESSNGILDPKVPIVAMTAHAMKGDRERFMQAGMDGYVAKPMERDDLVMTILRVLSRSVMGVSG</sequence>
<dbReference type="EMBL" id="AP017378">
    <property type="protein sequence ID" value="BBD09415.1"/>
    <property type="molecule type" value="Genomic_DNA"/>
</dbReference>
<name>A0A2Z6B1R5_9BACT</name>
<dbReference type="GO" id="GO:0000155">
    <property type="term" value="F:phosphorelay sensor kinase activity"/>
    <property type="evidence" value="ECO:0007669"/>
    <property type="project" value="InterPro"/>
</dbReference>
<evidence type="ECO:0000256" key="13">
    <source>
        <dbReference type="SAM" id="Coils"/>
    </source>
</evidence>
<dbReference type="Pfam" id="PF00512">
    <property type="entry name" value="HisKA"/>
    <property type="match status" value="1"/>
</dbReference>
<dbReference type="NCBIfam" id="TIGR00229">
    <property type="entry name" value="sensory_box"/>
    <property type="match status" value="3"/>
</dbReference>
<evidence type="ECO:0000256" key="12">
    <source>
        <dbReference type="PROSITE-ProRule" id="PRU00169"/>
    </source>
</evidence>
<dbReference type="Gene3D" id="3.30.565.10">
    <property type="entry name" value="Histidine kinase-like ATPase, C-terminal domain"/>
    <property type="match status" value="1"/>
</dbReference>
<protein>
    <recommendedName>
        <fullName evidence="3">histidine kinase</fullName>
        <ecNumber evidence="3">2.7.13.3</ecNumber>
    </recommendedName>
</protein>
<dbReference type="Pfam" id="PF08447">
    <property type="entry name" value="PAS_3"/>
    <property type="match status" value="1"/>
</dbReference>
<dbReference type="AlphaFoldDB" id="A0A2Z6B1R5"/>
<feature type="domain" description="Histidine kinase" evidence="14">
    <location>
        <begin position="454"/>
        <end position="677"/>
    </location>
</feature>
<dbReference type="CDD" id="cd00082">
    <property type="entry name" value="HisKA"/>
    <property type="match status" value="1"/>
</dbReference>
<dbReference type="CDD" id="cd00130">
    <property type="entry name" value="PAS"/>
    <property type="match status" value="2"/>
</dbReference>
<dbReference type="SMART" id="SM00388">
    <property type="entry name" value="HisKA"/>
    <property type="match status" value="1"/>
</dbReference>
<dbReference type="InterPro" id="IPR004358">
    <property type="entry name" value="Sig_transdc_His_kin-like_C"/>
</dbReference>
<dbReference type="EC" id="2.7.13.3" evidence="3"/>
<evidence type="ECO:0000256" key="8">
    <source>
        <dbReference type="ARBA" id="ARBA00022840"/>
    </source>
</evidence>
<keyword evidence="4 12" id="KW-0597">Phosphoprotein</keyword>
<comment type="catalytic activity">
    <reaction evidence="1">
        <text>ATP + protein L-histidine = ADP + protein N-phospho-L-histidine.</text>
        <dbReference type="EC" id="2.7.13.3"/>
    </reaction>
</comment>
<evidence type="ECO:0000313" key="18">
    <source>
        <dbReference type="Proteomes" id="UP000269883"/>
    </source>
</evidence>
<keyword evidence="6" id="KW-0547">Nucleotide-binding</keyword>
<dbReference type="CDD" id="cd17546">
    <property type="entry name" value="REC_hyHK_CKI1_RcsC-like"/>
    <property type="match status" value="1"/>
</dbReference>
<dbReference type="SMART" id="SM00387">
    <property type="entry name" value="HATPase_c"/>
    <property type="match status" value="1"/>
</dbReference>
<dbReference type="CDD" id="cd16922">
    <property type="entry name" value="HATPase_EvgS-ArcB-TorS-like"/>
    <property type="match status" value="1"/>
</dbReference>
<evidence type="ECO:0000256" key="10">
    <source>
        <dbReference type="ARBA" id="ARBA00023136"/>
    </source>
</evidence>
<dbReference type="GO" id="GO:0005524">
    <property type="term" value="F:ATP binding"/>
    <property type="evidence" value="ECO:0007669"/>
    <property type="project" value="UniProtKB-KW"/>
</dbReference>
<keyword evidence="13" id="KW-0175">Coiled coil</keyword>
<evidence type="ECO:0000313" key="17">
    <source>
        <dbReference type="EMBL" id="BBD09415.1"/>
    </source>
</evidence>
<dbReference type="PRINTS" id="PR00344">
    <property type="entry name" value="BCTRLSENSOR"/>
</dbReference>
<dbReference type="Pfam" id="PF00072">
    <property type="entry name" value="Response_reg"/>
    <property type="match status" value="1"/>
</dbReference>
<dbReference type="GO" id="GO:0016020">
    <property type="term" value="C:membrane"/>
    <property type="evidence" value="ECO:0007669"/>
    <property type="project" value="UniProtKB-SubCell"/>
</dbReference>
<gene>
    <name evidence="17" type="ORF">DFE_2689</name>
</gene>
<evidence type="ECO:0000259" key="16">
    <source>
        <dbReference type="PROSITE" id="PS50112"/>
    </source>
</evidence>
<evidence type="ECO:0000256" key="5">
    <source>
        <dbReference type="ARBA" id="ARBA00022679"/>
    </source>
</evidence>
<dbReference type="InterPro" id="IPR000014">
    <property type="entry name" value="PAS"/>
</dbReference>
<dbReference type="Pfam" id="PF02518">
    <property type="entry name" value="HATPase_c"/>
    <property type="match status" value="1"/>
</dbReference>
<dbReference type="GO" id="GO:0006355">
    <property type="term" value="P:regulation of DNA-templated transcription"/>
    <property type="evidence" value="ECO:0007669"/>
    <property type="project" value="InterPro"/>
</dbReference>
<dbReference type="Gene3D" id="3.30.450.20">
    <property type="entry name" value="PAS domain"/>
    <property type="match status" value="3"/>
</dbReference>
<evidence type="ECO:0000256" key="7">
    <source>
        <dbReference type="ARBA" id="ARBA00022777"/>
    </source>
</evidence>
<feature type="domain" description="PAS" evidence="16">
    <location>
        <begin position="314"/>
        <end position="370"/>
    </location>
</feature>
<evidence type="ECO:0000256" key="11">
    <source>
        <dbReference type="ARBA" id="ARBA00023306"/>
    </source>
</evidence>
<dbReference type="Pfam" id="PF08448">
    <property type="entry name" value="PAS_4"/>
    <property type="match status" value="1"/>
</dbReference>
<feature type="domain" description="Response regulatory" evidence="15">
    <location>
        <begin position="698"/>
        <end position="817"/>
    </location>
</feature>
<evidence type="ECO:0000256" key="4">
    <source>
        <dbReference type="ARBA" id="ARBA00022553"/>
    </source>
</evidence>
<dbReference type="PANTHER" id="PTHR45339">
    <property type="entry name" value="HYBRID SIGNAL TRANSDUCTION HISTIDINE KINASE J"/>
    <property type="match status" value="1"/>
</dbReference>
<dbReference type="SMART" id="SM00448">
    <property type="entry name" value="REC"/>
    <property type="match status" value="1"/>
</dbReference>
<feature type="modified residue" description="4-aspartylphosphate" evidence="12">
    <location>
        <position position="747"/>
    </location>
</feature>
<dbReference type="InterPro" id="IPR013767">
    <property type="entry name" value="PAS_fold"/>
</dbReference>
<keyword evidence="5" id="KW-0808">Transferase</keyword>
<dbReference type="SMART" id="SM00091">
    <property type="entry name" value="PAS"/>
    <property type="match status" value="3"/>
</dbReference>
<dbReference type="Proteomes" id="UP000269883">
    <property type="component" value="Chromosome"/>
</dbReference>
<evidence type="ECO:0000259" key="14">
    <source>
        <dbReference type="PROSITE" id="PS50109"/>
    </source>
</evidence>
<dbReference type="InterPro" id="IPR011006">
    <property type="entry name" value="CheY-like_superfamily"/>
</dbReference>
<organism evidence="17 18">
    <name type="scientific">Desulfovibrio ferrophilus</name>
    <dbReference type="NCBI Taxonomy" id="241368"/>
    <lineage>
        <taxon>Bacteria</taxon>
        <taxon>Pseudomonadati</taxon>
        <taxon>Thermodesulfobacteriota</taxon>
        <taxon>Desulfovibrionia</taxon>
        <taxon>Desulfovibrionales</taxon>
        <taxon>Desulfovibrionaceae</taxon>
        <taxon>Desulfovibrio</taxon>
    </lineage>
</organism>
<dbReference type="InterPro" id="IPR001789">
    <property type="entry name" value="Sig_transdc_resp-reg_receiver"/>
</dbReference>
<evidence type="ECO:0000256" key="1">
    <source>
        <dbReference type="ARBA" id="ARBA00000085"/>
    </source>
</evidence>
<dbReference type="InterPro" id="IPR005467">
    <property type="entry name" value="His_kinase_dom"/>
</dbReference>
<dbReference type="InterPro" id="IPR013656">
    <property type="entry name" value="PAS_4"/>
</dbReference>
<evidence type="ECO:0000256" key="3">
    <source>
        <dbReference type="ARBA" id="ARBA00012438"/>
    </source>
</evidence>
<dbReference type="PROSITE" id="PS50110">
    <property type="entry name" value="RESPONSE_REGULATORY"/>
    <property type="match status" value="1"/>
</dbReference>
<dbReference type="InterPro" id="IPR003661">
    <property type="entry name" value="HisK_dim/P_dom"/>
</dbReference>
<dbReference type="PANTHER" id="PTHR45339:SF3">
    <property type="entry name" value="HISTIDINE KINASE"/>
    <property type="match status" value="1"/>
</dbReference>
<evidence type="ECO:0000256" key="9">
    <source>
        <dbReference type="ARBA" id="ARBA00023012"/>
    </source>
</evidence>
<dbReference type="InterPro" id="IPR013655">
    <property type="entry name" value="PAS_fold_3"/>
</dbReference>
<keyword evidence="7 17" id="KW-0418">Kinase</keyword>
<dbReference type="InterPro" id="IPR036890">
    <property type="entry name" value="HATPase_C_sf"/>
</dbReference>
<dbReference type="FunFam" id="3.30.565.10:FF:000010">
    <property type="entry name" value="Sensor histidine kinase RcsC"/>
    <property type="match status" value="1"/>
</dbReference>
<dbReference type="Gene3D" id="1.10.287.130">
    <property type="match status" value="1"/>
</dbReference>
<dbReference type="InterPro" id="IPR035965">
    <property type="entry name" value="PAS-like_dom_sf"/>
</dbReference>
<feature type="coiled-coil region" evidence="13">
    <location>
        <begin position="3"/>
        <end position="37"/>
    </location>
</feature>
<dbReference type="InterPro" id="IPR036097">
    <property type="entry name" value="HisK_dim/P_sf"/>
</dbReference>
<evidence type="ECO:0000256" key="2">
    <source>
        <dbReference type="ARBA" id="ARBA00004370"/>
    </source>
</evidence>
<keyword evidence="11" id="KW-0131">Cell cycle</keyword>
<dbReference type="PROSITE" id="PS50109">
    <property type="entry name" value="HIS_KIN"/>
    <property type="match status" value="1"/>
</dbReference>
<feature type="domain" description="PAS" evidence="16">
    <location>
        <begin position="171"/>
        <end position="240"/>
    </location>
</feature>
<keyword evidence="9" id="KW-0902">Two-component regulatory system</keyword>
<dbReference type="PROSITE" id="PS50112">
    <property type="entry name" value="PAS"/>
    <property type="match status" value="2"/>
</dbReference>
<dbReference type="SUPFAM" id="SSF47384">
    <property type="entry name" value="Homodimeric domain of signal transducing histidine kinase"/>
    <property type="match status" value="1"/>
</dbReference>
<accession>A0A2Z6B1R5</accession>